<dbReference type="EMBL" id="BSXS01008564">
    <property type="protein sequence ID" value="GME92938.1"/>
    <property type="molecule type" value="Genomic_DNA"/>
</dbReference>
<comment type="caution">
    <text evidence="1">The sequence shown here is derived from an EMBL/GenBank/DDBJ whole genome shotgun (WGS) entry which is preliminary data.</text>
</comment>
<accession>A0ACB5TR21</accession>
<name>A0ACB5TR21_AMBMO</name>
<proteinExistence type="predicted"/>
<reference evidence="1" key="1">
    <citation type="submission" date="2023-04" db="EMBL/GenBank/DDBJ databases">
        <title>Ambrosiozyma monospora NBRC 10751.</title>
        <authorList>
            <person name="Ichikawa N."/>
            <person name="Sato H."/>
            <person name="Tonouchi N."/>
        </authorList>
    </citation>
    <scope>NUCLEOTIDE SEQUENCE</scope>
    <source>
        <strain evidence="1">NBRC 10751</strain>
    </source>
</reference>
<gene>
    <name evidence="1" type="ORF">Amon02_000920200</name>
</gene>
<organism evidence="1 2">
    <name type="scientific">Ambrosiozyma monospora</name>
    <name type="common">Yeast</name>
    <name type="synonym">Endomycopsis monosporus</name>
    <dbReference type="NCBI Taxonomy" id="43982"/>
    <lineage>
        <taxon>Eukaryota</taxon>
        <taxon>Fungi</taxon>
        <taxon>Dikarya</taxon>
        <taxon>Ascomycota</taxon>
        <taxon>Saccharomycotina</taxon>
        <taxon>Pichiomycetes</taxon>
        <taxon>Pichiales</taxon>
        <taxon>Pichiaceae</taxon>
        <taxon>Ambrosiozyma</taxon>
    </lineage>
</organism>
<evidence type="ECO:0000313" key="1">
    <source>
        <dbReference type="EMBL" id="GME92938.1"/>
    </source>
</evidence>
<evidence type="ECO:0000313" key="2">
    <source>
        <dbReference type="Proteomes" id="UP001165064"/>
    </source>
</evidence>
<dbReference type="Proteomes" id="UP001165064">
    <property type="component" value="Unassembled WGS sequence"/>
</dbReference>
<sequence>MPWNYNNSVPKLLDTTSSPESVPNRLHKEDNYSKFHNARPTTSHGIKIITIPEDISKSQLPNKQLFDGSSADNSPAKLSPVSSTIGSGTAHGPSDEESDPKLQLDNDNDNDNSNVSGGHESDVPTTPATFPVDHQILNMNDISSPSLVVAQNFENYCRVVLLPSFSAITSSSFYNSNNNNSNSNNSTSTSNSSTSLNSLLSPFRYRLSPYSEKKLKDFSNRAQQPIWSFLNAARTMFSRLDLYSGDYYQHNALVTTGGDKYGRNLMDTVQCFVYYIGETDIVFLLQNIYYSDLMIKVNGIIWEQLSFVHQFQEELIIVNGIVGFSNGQYGS</sequence>
<keyword evidence="2" id="KW-1185">Reference proteome</keyword>
<protein>
    <submittedName>
        <fullName evidence="1">Unnamed protein product</fullName>
    </submittedName>
</protein>